<keyword evidence="2 12" id="KW-0575">Peroxidase</keyword>
<dbReference type="InterPro" id="IPR001621">
    <property type="entry name" value="Ligninase"/>
</dbReference>
<feature type="binding site" evidence="9">
    <location>
        <position position="149"/>
    </location>
    <ligand>
        <name>Ca(2+)</name>
        <dbReference type="ChEBI" id="CHEBI:29108"/>
        <label>1</label>
    </ligand>
</feature>
<evidence type="ECO:0000256" key="4">
    <source>
        <dbReference type="ARBA" id="ARBA00022723"/>
    </source>
</evidence>
<feature type="domain" description="Plant heme peroxidase family profile" evidence="13">
    <location>
        <begin position="183"/>
        <end position="301"/>
    </location>
</feature>
<dbReference type="PROSITE" id="PS50873">
    <property type="entry name" value="PEROXIDASE_4"/>
    <property type="match status" value="1"/>
</dbReference>
<evidence type="ECO:0000256" key="9">
    <source>
        <dbReference type="PIRSR" id="PIRSR601621-2"/>
    </source>
</evidence>
<comment type="cofactor">
    <cofactor evidence="9">
        <name>heme b</name>
        <dbReference type="ChEBI" id="CHEBI:60344"/>
    </cofactor>
    <text evidence="9">Binds 1 heme b (iron(II)-protoporphyrin IX) group per subunit.</text>
</comment>
<feature type="signal peptide" evidence="12">
    <location>
        <begin position="1"/>
        <end position="18"/>
    </location>
</feature>
<evidence type="ECO:0000313" key="14">
    <source>
        <dbReference type="EMBL" id="KAG4420441.1"/>
    </source>
</evidence>
<dbReference type="OrthoDB" id="2113341at2759"/>
<dbReference type="FunFam" id="1.10.520.10:FF:000021">
    <property type="entry name" value="Peroxidase"/>
    <property type="match status" value="1"/>
</dbReference>
<feature type="binding site" evidence="9">
    <location>
        <position position="273"/>
    </location>
    <ligand>
        <name>Ca(2+)</name>
        <dbReference type="ChEBI" id="CHEBI:29108"/>
        <label>2</label>
    </ligand>
</feature>
<reference evidence="14" key="1">
    <citation type="submission" date="2021-02" db="EMBL/GenBank/DDBJ databases">
        <title>Genome sequence Cadophora malorum strain M34.</title>
        <authorList>
            <person name="Stefanovic E."/>
            <person name="Vu D."/>
            <person name="Scully C."/>
            <person name="Dijksterhuis J."/>
            <person name="Roader J."/>
            <person name="Houbraken J."/>
        </authorList>
    </citation>
    <scope>NUCLEOTIDE SEQUENCE</scope>
    <source>
        <strain evidence="14">M34</strain>
    </source>
</reference>
<name>A0A8H7TK77_9HELO</name>
<gene>
    <name evidence="14" type="ORF">IFR04_006457</name>
</gene>
<dbReference type="PANTHER" id="PTHR31356:SF66">
    <property type="entry name" value="CATALASE-PEROXIDASE"/>
    <property type="match status" value="1"/>
</dbReference>
<evidence type="ECO:0000256" key="3">
    <source>
        <dbReference type="ARBA" id="ARBA00022617"/>
    </source>
</evidence>
<comment type="caution">
    <text evidence="14">The sequence shown here is derived from an EMBL/GenBank/DDBJ whole genome shotgun (WGS) entry which is preliminary data.</text>
</comment>
<protein>
    <recommendedName>
        <fullName evidence="12">Peroxidase</fullName>
        <ecNumber evidence="12">1.11.1.-</ecNumber>
    </recommendedName>
</protein>
<keyword evidence="6 9" id="KW-0408">Iron</keyword>
<dbReference type="Pfam" id="PF00141">
    <property type="entry name" value="peroxidase"/>
    <property type="match status" value="1"/>
</dbReference>
<dbReference type="EMBL" id="JAFJYH010000084">
    <property type="protein sequence ID" value="KAG4420441.1"/>
    <property type="molecule type" value="Genomic_DNA"/>
</dbReference>
<accession>A0A8H7TK77</accession>
<evidence type="ECO:0000256" key="2">
    <source>
        <dbReference type="ARBA" id="ARBA00022559"/>
    </source>
</evidence>
<evidence type="ECO:0000256" key="6">
    <source>
        <dbReference type="ARBA" id="ARBA00023004"/>
    </source>
</evidence>
<feature type="binding site" evidence="9">
    <location>
        <position position="133"/>
    </location>
    <ligand>
        <name>Ca(2+)</name>
        <dbReference type="ChEBI" id="CHEBI:29108"/>
        <label>1</label>
    </ligand>
</feature>
<keyword evidence="11" id="KW-1015">Disulfide bond</keyword>
<keyword evidence="7" id="KW-0325">Glycoprotein</keyword>
<keyword evidence="3 9" id="KW-0349">Heme</keyword>
<feature type="binding site" description="axial binding residue" evidence="9">
    <location>
        <position position="255"/>
    </location>
    <ligand>
        <name>heme b</name>
        <dbReference type="ChEBI" id="CHEBI:60344"/>
    </ligand>
    <ligandPart>
        <name>Fe</name>
        <dbReference type="ChEBI" id="CHEBI:18248"/>
    </ligandPart>
</feature>
<dbReference type="SUPFAM" id="SSF48113">
    <property type="entry name" value="Heme-dependent peroxidases"/>
    <property type="match status" value="1"/>
</dbReference>
<feature type="active site" description="Proton acceptor" evidence="8">
    <location>
        <position position="132"/>
    </location>
</feature>
<keyword evidence="15" id="KW-1185">Reference proteome</keyword>
<dbReference type="GO" id="GO:0004601">
    <property type="term" value="F:peroxidase activity"/>
    <property type="evidence" value="ECO:0007669"/>
    <property type="project" value="UniProtKB-KW"/>
</dbReference>
<feature type="binding site" evidence="9">
    <location>
        <position position="275"/>
    </location>
    <ligand>
        <name>Ca(2+)</name>
        <dbReference type="ChEBI" id="CHEBI:29108"/>
        <label>2</label>
    </ligand>
</feature>
<dbReference type="InterPro" id="IPR002016">
    <property type="entry name" value="Haem_peroxidase"/>
</dbReference>
<evidence type="ECO:0000256" key="12">
    <source>
        <dbReference type="RuleBase" id="RU363051"/>
    </source>
</evidence>
<dbReference type="EC" id="1.11.1.-" evidence="12"/>
<dbReference type="InterPro" id="IPR010255">
    <property type="entry name" value="Haem_peroxidase_sf"/>
</dbReference>
<dbReference type="InterPro" id="IPR019794">
    <property type="entry name" value="Peroxidases_AS"/>
</dbReference>
<evidence type="ECO:0000256" key="7">
    <source>
        <dbReference type="ARBA" id="ARBA00023180"/>
    </source>
</evidence>
<dbReference type="PRINTS" id="PR00462">
    <property type="entry name" value="LIGNINASE"/>
</dbReference>
<evidence type="ECO:0000256" key="1">
    <source>
        <dbReference type="ARBA" id="ARBA00006089"/>
    </source>
</evidence>
<dbReference type="Proteomes" id="UP000664132">
    <property type="component" value="Unassembled WGS sequence"/>
</dbReference>
<dbReference type="PRINTS" id="PR00458">
    <property type="entry name" value="PEROXIDASE"/>
</dbReference>
<comment type="similarity">
    <text evidence="1 12">Belongs to the peroxidase family. Ligninase subfamily.</text>
</comment>
<dbReference type="PROSITE" id="PS51257">
    <property type="entry name" value="PROKAR_LIPOPROTEIN"/>
    <property type="match status" value="1"/>
</dbReference>
<feature type="binding site" evidence="9">
    <location>
        <position position="147"/>
    </location>
    <ligand>
        <name>Ca(2+)</name>
        <dbReference type="ChEBI" id="CHEBI:29108"/>
        <label>1</label>
    </ligand>
</feature>
<feature type="disulfide bond" evidence="11">
    <location>
        <begin position="119"/>
        <end position="200"/>
    </location>
</feature>
<dbReference type="PANTHER" id="PTHR31356">
    <property type="entry name" value="THYLAKOID LUMENAL 29 KDA PROTEIN, CHLOROPLASTIC-RELATED"/>
    <property type="match status" value="1"/>
</dbReference>
<feature type="binding site" evidence="9">
    <location>
        <position position="256"/>
    </location>
    <ligand>
        <name>Ca(2+)</name>
        <dbReference type="ChEBI" id="CHEBI:29108"/>
        <label>2</label>
    </ligand>
</feature>
<keyword evidence="4 9" id="KW-0479">Metal-binding</keyword>
<feature type="binding site" evidence="9">
    <location>
        <position position="280"/>
    </location>
    <ligand>
        <name>Ca(2+)</name>
        <dbReference type="ChEBI" id="CHEBI:29108"/>
        <label>2</label>
    </ligand>
</feature>
<dbReference type="GO" id="GO:0046872">
    <property type="term" value="F:metal ion binding"/>
    <property type="evidence" value="ECO:0007669"/>
    <property type="project" value="UniProtKB-UniRule"/>
</dbReference>
<dbReference type="AlphaFoldDB" id="A0A8H7TK77"/>
<feature type="chain" id="PRO_5034923787" description="Peroxidase" evidence="12">
    <location>
        <begin position="19"/>
        <end position="418"/>
    </location>
</feature>
<feature type="binding site" evidence="9">
    <location>
        <position position="145"/>
    </location>
    <ligand>
        <name>Ca(2+)</name>
        <dbReference type="ChEBI" id="CHEBI:29108"/>
        <label>1</label>
    </ligand>
</feature>
<proteinExistence type="inferred from homology"/>
<dbReference type="GO" id="GO:0042744">
    <property type="term" value="P:hydrogen peroxide catabolic process"/>
    <property type="evidence" value="ECO:0007669"/>
    <property type="project" value="TreeGrafter"/>
</dbReference>
<dbReference type="GO" id="GO:0000302">
    <property type="term" value="P:response to reactive oxygen species"/>
    <property type="evidence" value="ECO:0007669"/>
    <property type="project" value="TreeGrafter"/>
</dbReference>
<dbReference type="PROSITE" id="PS00436">
    <property type="entry name" value="PEROXIDASE_2"/>
    <property type="match status" value="1"/>
</dbReference>
<dbReference type="GO" id="GO:0034599">
    <property type="term" value="P:cellular response to oxidative stress"/>
    <property type="evidence" value="ECO:0007669"/>
    <property type="project" value="InterPro"/>
</dbReference>
<evidence type="ECO:0000259" key="13">
    <source>
        <dbReference type="PROSITE" id="PS50873"/>
    </source>
</evidence>
<dbReference type="Gene3D" id="1.10.420.10">
    <property type="entry name" value="Peroxidase, domain 2"/>
    <property type="match status" value="1"/>
</dbReference>
<feature type="disulfide bond" evidence="11">
    <location>
        <begin position="98"/>
        <end position="351"/>
    </location>
</feature>
<evidence type="ECO:0000256" key="5">
    <source>
        <dbReference type="ARBA" id="ARBA00023002"/>
    </source>
</evidence>
<evidence type="ECO:0000256" key="8">
    <source>
        <dbReference type="PIRSR" id="PIRSR601621-1"/>
    </source>
</evidence>
<evidence type="ECO:0000313" key="15">
    <source>
        <dbReference type="Proteomes" id="UP000664132"/>
    </source>
</evidence>
<comment type="cofactor">
    <cofactor evidence="9 12">
        <name>Ca(2+)</name>
        <dbReference type="ChEBI" id="CHEBI:29108"/>
    </cofactor>
    <text evidence="9 12">Binds 2 calcium ions per subunit.</text>
</comment>
<feature type="site" description="Transition state stabilizer" evidence="10">
    <location>
        <position position="128"/>
    </location>
</feature>
<keyword evidence="12" id="KW-0732">Signal</keyword>
<evidence type="ECO:0000256" key="11">
    <source>
        <dbReference type="PIRSR" id="PIRSR601621-4"/>
    </source>
</evidence>
<dbReference type="InterPro" id="IPR044831">
    <property type="entry name" value="Ccp1-like"/>
</dbReference>
<dbReference type="Gene3D" id="1.10.520.10">
    <property type="match status" value="1"/>
</dbReference>
<sequence length="418" mass="45073">MKFTPLILGASLVASMVACPGQDAAMKDLKSKLKARQEAPGPNDSDEMVGDLATIGGVTTVGKAVQDILTGAADPYTDEPWKGSLPAKTSALCARDTCCIWKWIAKDMEAKFKGSAGRCNRFARAAVRLGFHDAGTWSKTTGFGGADGSLILANEGNRPENNGLQEISKVTLGWYNSYKKYGVGMADLIQMGANVATVVCPLGPRVRTFVGRKDSNVPNADNLLPSVFADAESLIKLFEDKTIKAHGLAALVGAHTTSQQHFVDPKRKFDPQDSTPGVWDVKFYGQTTGSAPKRVFKFPSDVALAAHPKIADEWADFAGAGGQEHWDEDYAKEYIRLSLLGVNNINNLTECTRVLPPAKKTFNQPDLTIFQQWLEGKYNSLGQQIEDGNLITSTLLKLLGLLSGRMFEGEGAEAEVVA</sequence>
<keyword evidence="9 12" id="KW-0106">Calcium</keyword>
<organism evidence="14 15">
    <name type="scientific">Cadophora malorum</name>
    <dbReference type="NCBI Taxonomy" id="108018"/>
    <lineage>
        <taxon>Eukaryota</taxon>
        <taxon>Fungi</taxon>
        <taxon>Dikarya</taxon>
        <taxon>Ascomycota</taxon>
        <taxon>Pezizomycotina</taxon>
        <taxon>Leotiomycetes</taxon>
        <taxon>Helotiales</taxon>
        <taxon>Ploettnerulaceae</taxon>
        <taxon>Cadophora</taxon>
    </lineage>
</organism>
<evidence type="ECO:0000256" key="10">
    <source>
        <dbReference type="PIRSR" id="PIRSR601621-3"/>
    </source>
</evidence>
<keyword evidence="5 12" id="KW-0560">Oxidoreductase</keyword>
<dbReference type="GO" id="GO:0020037">
    <property type="term" value="F:heme binding"/>
    <property type="evidence" value="ECO:0007669"/>
    <property type="project" value="UniProtKB-UniRule"/>
</dbReference>